<comment type="caution">
    <text evidence="10">The sequence shown here is derived from an EMBL/GenBank/DDBJ whole genome shotgun (WGS) entry which is preliminary data.</text>
</comment>
<dbReference type="GO" id="GO:0015031">
    <property type="term" value="P:protein transport"/>
    <property type="evidence" value="ECO:0007669"/>
    <property type="project" value="UniProtKB-KW"/>
</dbReference>
<evidence type="ECO:0000313" key="11">
    <source>
        <dbReference type="Proteomes" id="UP001634394"/>
    </source>
</evidence>
<keyword evidence="6 9" id="KW-1133">Transmembrane helix</keyword>
<dbReference type="GO" id="GO:0005737">
    <property type="term" value="C:cytoplasm"/>
    <property type="evidence" value="ECO:0007669"/>
    <property type="project" value="UniProtKB-ARBA"/>
</dbReference>
<protein>
    <recommendedName>
        <fullName evidence="9">Vesicle transport protein</fullName>
    </recommendedName>
</protein>
<feature type="transmembrane region" description="Helical" evidence="9">
    <location>
        <begin position="124"/>
        <end position="144"/>
    </location>
</feature>
<feature type="transmembrane region" description="Helical" evidence="9">
    <location>
        <begin position="64"/>
        <end position="87"/>
    </location>
</feature>
<dbReference type="Proteomes" id="UP001634394">
    <property type="component" value="Unassembled WGS sequence"/>
</dbReference>
<dbReference type="PANTHER" id="PTHR23137">
    <property type="entry name" value="VESICLE TRANSPORT PROTEIN-RELATED"/>
    <property type="match status" value="1"/>
</dbReference>
<evidence type="ECO:0000256" key="3">
    <source>
        <dbReference type="ARBA" id="ARBA00022448"/>
    </source>
</evidence>
<dbReference type="InterPro" id="IPR007305">
    <property type="entry name" value="Vesicle_transpt_Got1/SFT2"/>
</dbReference>
<comment type="similarity">
    <text evidence="8 9">Belongs to the SFT2 family.</text>
</comment>
<name>A0ABD3X8F5_SINWO</name>
<dbReference type="PANTHER" id="PTHR23137:SF6">
    <property type="entry name" value="VESICLE TRANSPORT PROTEIN"/>
    <property type="match status" value="1"/>
</dbReference>
<evidence type="ECO:0000256" key="5">
    <source>
        <dbReference type="ARBA" id="ARBA00022927"/>
    </source>
</evidence>
<keyword evidence="11" id="KW-1185">Reference proteome</keyword>
<dbReference type="InterPro" id="IPR011691">
    <property type="entry name" value="Vesicle_transpt_SFT2"/>
</dbReference>
<comment type="function">
    <text evidence="1 9">May be involved in fusion of retrograde transport vesicles derived from an endocytic compartment with the Golgi complex.</text>
</comment>
<evidence type="ECO:0000256" key="7">
    <source>
        <dbReference type="ARBA" id="ARBA00023136"/>
    </source>
</evidence>
<feature type="transmembrane region" description="Helical" evidence="9">
    <location>
        <begin position="37"/>
        <end position="58"/>
    </location>
</feature>
<gene>
    <name evidence="10" type="ORF">ACJMK2_027742</name>
</gene>
<reference evidence="10 11" key="1">
    <citation type="submission" date="2024-11" db="EMBL/GenBank/DDBJ databases">
        <title>Chromosome-level genome assembly of the freshwater bivalve Anodonta woodiana.</title>
        <authorList>
            <person name="Chen X."/>
        </authorList>
    </citation>
    <scope>NUCLEOTIDE SEQUENCE [LARGE SCALE GENOMIC DNA]</scope>
    <source>
        <strain evidence="10">MN2024</strain>
        <tissue evidence="10">Gills</tissue>
    </source>
</reference>
<dbReference type="GO" id="GO:0016020">
    <property type="term" value="C:membrane"/>
    <property type="evidence" value="ECO:0007669"/>
    <property type="project" value="UniProtKB-SubCell"/>
</dbReference>
<evidence type="ECO:0000256" key="6">
    <source>
        <dbReference type="ARBA" id="ARBA00022989"/>
    </source>
</evidence>
<dbReference type="Pfam" id="PF04178">
    <property type="entry name" value="Got1"/>
    <property type="match status" value="1"/>
</dbReference>
<sequence>MEKLKKALSSDDQEEEKGIVTQLSDATTLSWGTRIRGFIICFVLGIVLSVLGTILLFLKNGLTLFAIFYTIGNVLSLVSTCFLMGPLNQLKKMFAKTRIIATILVLVMIVLTLVAALALHNAVLAIVCCVIQFLALAWYSLSYIPFARDMAKKCFAGCIE</sequence>
<dbReference type="SUPFAM" id="SSF103473">
    <property type="entry name" value="MFS general substrate transporter"/>
    <property type="match status" value="1"/>
</dbReference>
<evidence type="ECO:0000256" key="4">
    <source>
        <dbReference type="ARBA" id="ARBA00022692"/>
    </source>
</evidence>
<keyword evidence="7 9" id="KW-0472">Membrane</keyword>
<organism evidence="10 11">
    <name type="scientific">Sinanodonta woodiana</name>
    <name type="common">Chinese pond mussel</name>
    <name type="synonym">Anodonta woodiana</name>
    <dbReference type="NCBI Taxonomy" id="1069815"/>
    <lineage>
        <taxon>Eukaryota</taxon>
        <taxon>Metazoa</taxon>
        <taxon>Spiralia</taxon>
        <taxon>Lophotrochozoa</taxon>
        <taxon>Mollusca</taxon>
        <taxon>Bivalvia</taxon>
        <taxon>Autobranchia</taxon>
        <taxon>Heteroconchia</taxon>
        <taxon>Palaeoheterodonta</taxon>
        <taxon>Unionida</taxon>
        <taxon>Unionoidea</taxon>
        <taxon>Unionidae</taxon>
        <taxon>Unioninae</taxon>
        <taxon>Sinanodonta</taxon>
    </lineage>
</organism>
<accession>A0ABD3X8F5</accession>
<evidence type="ECO:0000313" key="10">
    <source>
        <dbReference type="EMBL" id="KAL3881287.1"/>
    </source>
</evidence>
<keyword evidence="5 9" id="KW-0653">Protein transport</keyword>
<dbReference type="AlphaFoldDB" id="A0ABD3X8F5"/>
<dbReference type="InterPro" id="IPR036259">
    <property type="entry name" value="MFS_trans_sf"/>
</dbReference>
<comment type="subcellular location">
    <subcellularLocation>
        <location evidence="2 9">Membrane</location>
        <topology evidence="2 9">Multi-pass membrane protein</topology>
    </subcellularLocation>
</comment>
<dbReference type="EMBL" id="JBJQND010000003">
    <property type="protein sequence ID" value="KAL3881287.1"/>
    <property type="molecule type" value="Genomic_DNA"/>
</dbReference>
<keyword evidence="3 9" id="KW-0813">Transport</keyword>
<evidence type="ECO:0000256" key="8">
    <source>
        <dbReference type="ARBA" id="ARBA00025800"/>
    </source>
</evidence>
<proteinExistence type="inferred from homology"/>
<evidence type="ECO:0000256" key="9">
    <source>
        <dbReference type="RuleBase" id="RU363111"/>
    </source>
</evidence>
<keyword evidence="4 9" id="KW-0812">Transmembrane</keyword>
<dbReference type="GO" id="GO:0012505">
    <property type="term" value="C:endomembrane system"/>
    <property type="evidence" value="ECO:0007669"/>
    <property type="project" value="UniProtKB-ARBA"/>
</dbReference>
<feature type="transmembrane region" description="Helical" evidence="9">
    <location>
        <begin position="99"/>
        <end position="118"/>
    </location>
</feature>
<evidence type="ECO:0000256" key="1">
    <source>
        <dbReference type="ARBA" id="ARBA00003566"/>
    </source>
</evidence>
<evidence type="ECO:0000256" key="2">
    <source>
        <dbReference type="ARBA" id="ARBA00004141"/>
    </source>
</evidence>